<evidence type="ECO:0000313" key="13">
    <source>
        <dbReference type="EMBL" id="CAG9610239.1"/>
    </source>
</evidence>
<keyword evidence="14" id="KW-1185">Reference proteome</keyword>
<evidence type="ECO:0000256" key="7">
    <source>
        <dbReference type="ARBA" id="ARBA00022777"/>
    </source>
</evidence>
<evidence type="ECO:0000256" key="6">
    <source>
        <dbReference type="ARBA" id="ARBA00022741"/>
    </source>
</evidence>
<dbReference type="PROSITE" id="PS50109">
    <property type="entry name" value="HIS_KIN"/>
    <property type="match status" value="1"/>
</dbReference>
<dbReference type="GO" id="GO:0005524">
    <property type="term" value="F:ATP binding"/>
    <property type="evidence" value="ECO:0007669"/>
    <property type="project" value="UniProtKB-KW"/>
</dbReference>
<dbReference type="SMART" id="SM00388">
    <property type="entry name" value="HisKA"/>
    <property type="match status" value="1"/>
</dbReference>
<evidence type="ECO:0000256" key="10">
    <source>
        <dbReference type="SAM" id="Coils"/>
    </source>
</evidence>
<dbReference type="PANTHER" id="PTHR45453">
    <property type="entry name" value="PHOSPHATE REGULON SENSOR PROTEIN PHOR"/>
    <property type="match status" value="1"/>
</dbReference>
<evidence type="ECO:0000256" key="2">
    <source>
        <dbReference type="ARBA" id="ARBA00004370"/>
    </source>
</evidence>
<dbReference type="Pfam" id="PF00512">
    <property type="entry name" value="HisKA"/>
    <property type="match status" value="1"/>
</dbReference>
<dbReference type="InterPro" id="IPR005467">
    <property type="entry name" value="His_kinase_dom"/>
</dbReference>
<keyword evidence="11" id="KW-0472">Membrane</keyword>
<dbReference type="PANTHER" id="PTHR45453:SF1">
    <property type="entry name" value="PHOSPHATE REGULON SENSOR PROTEIN PHOR"/>
    <property type="match status" value="1"/>
</dbReference>
<organism evidence="13 14">
    <name type="scientific">Pseudoneobacillus rhizosphaerae</name>
    <dbReference type="NCBI Taxonomy" id="2880968"/>
    <lineage>
        <taxon>Bacteria</taxon>
        <taxon>Bacillati</taxon>
        <taxon>Bacillota</taxon>
        <taxon>Bacilli</taxon>
        <taxon>Bacillales</taxon>
        <taxon>Bacillaceae</taxon>
        <taxon>Pseudoneobacillus</taxon>
    </lineage>
</organism>
<feature type="transmembrane region" description="Helical" evidence="11">
    <location>
        <begin position="127"/>
        <end position="148"/>
    </location>
</feature>
<evidence type="ECO:0000256" key="5">
    <source>
        <dbReference type="ARBA" id="ARBA00022679"/>
    </source>
</evidence>
<name>A0A9C7GDA0_9BACI</name>
<evidence type="ECO:0000259" key="12">
    <source>
        <dbReference type="PROSITE" id="PS50109"/>
    </source>
</evidence>
<dbReference type="Pfam" id="PF23540">
    <property type="entry name" value="DesK_N"/>
    <property type="match status" value="1"/>
</dbReference>
<keyword evidence="11" id="KW-1133">Transmembrane helix</keyword>
<gene>
    <name evidence="13" type="primary">sasA_17</name>
    <name evidence="13" type="ORF">NEOCIP111885_03985</name>
</gene>
<dbReference type="InterPro" id="IPR003594">
    <property type="entry name" value="HATPase_dom"/>
</dbReference>
<dbReference type="SUPFAM" id="SSF47384">
    <property type="entry name" value="Homodimeric domain of signal transducing histidine kinase"/>
    <property type="match status" value="1"/>
</dbReference>
<dbReference type="Gene3D" id="1.10.287.130">
    <property type="match status" value="1"/>
</dbReference>
<dbReference type="CDD" id="cd00082">
    <property type="entry name" value="HisKA"/>
    <property type="match status" value="1"/>
</dbReference>
<dbReference type="InterPro" id="IPR003661">
    <property type="entry name" value="HisK_dim/P_dom"/>
</dbReference>
<evidence type="ECO:0000256" key="4">
    <source>
        <dbReference type="ARBA" id="ARBA00022553"/>
    </source>
</evidence>
<feature type="transmembrane region" description="Helical" evidence="11">
    <location>
        <begin position="40"/>
        <end position="57"/>
    </location>
</feature>
<dbReference type="InterPro" id="IPR036097">
    <property type="entry name" value="HisK_dim/P_sf"/>
</dbReference>
<reference evidence="13" key="1">
    <citation type="submission" date="2021-10" db="EMBL/GenBank/DDBJ databases">
        <authorList>
            <person name="Criscuolo A."/>
        </authorList>
    </citation>
    <scope>NUCLEOTIDE SEQUENCE</scope>
    <source>
        <strain evidence="13">CIP111885</strain>
    </source>
</reference>
<keyword evidence="7" id="KW-0418">Kinase</keyword>
<keyword evidence="11" id="KW-0812">Transmembrane</keyword>
<dbReference type="AlphaFoldDB" id="A0A9C7GDA0"/>
<evidence type="ECO:0000256" key="8">
    <source>
        <dbReference type="ARBA" id="ARBA00022840"/>
    </source>
</evidence>
<dbReference type="SMART" id="SM00387">
    <property type="entry name" value="HATPase_c"/>
    <property type="match status" value="1"/>
</dbReference>
<dbReference type="GO" id="GO:0004721">
    <property type="term" value="F:phosphoprotein phosphatase activity"/>
    <property type="evidence" value="ECO:0007669"/>
    <property type="project" value="TreeGrafter"/>
</dbReference>
<keyword evidence="9" id="KW-0902">Two-component regulatory system</keyword>
<dbReference type="InterPro" id="IPR004358">
    <property type="entry name" value="Sig_transdc_His_kin-like_C"/>
</dbReference>
<keyword evidence="4" id="KW-0597">Phosphoprotein</keyword>
<feature type="transmembrane region" description="Helical" evidence="11">
    <location>
        <begin position="77"/>
        <end position="97"/>
    </location>
</feature>
<feature type="domain" description="Histidine kinase" evidence="12">
    <location>
        <begin position="189"/>
        <end position="407"/>
    </location>
</feature>
<keyword evidence="6" id="KW-0547">Nucleotide-binding</keyword>
<dbReference type="EC" id="2.7.13.3" evidence="3"/>
<dbReference type="GO" id="GO:0005886">
    <property type="term" value="C:plasma membrane"/>
    <property type="evidence" value="ECO:0007669"/>
    <property type="project" value="TreeGrafter"/>
</dbReference>
<dbReference type="Gene3D" id="3.30.565.10">
    <property type="entry name" value="Histidine kinase-like ATPase, C-terminal domain"/>
    <property type="match status" value="1"/>
</dbReference>
<proteinExistence type="predicted"/>
<keyword evidence="5 13" id="KW-0808">Transferase</keyword>
<dbReference type="EMBL" id="CAKJTG010000031">
    <property type="protein sequence ID" value="CAG9610239.1"/>
    <property type="molecule type" value="Genomic_DNA"/>
</dbReference>
<keyword evidence="10" id="KW-0175">Coiled coil</keyword>
<dbReference type="FunFam" id="1.10.287.130:FF:000001">
    <property type="entry name" value="Two-component sensor histidine kinase"/>
    <property type="match status" value="1"/>
</dbReference>
<dbReference type="PRINTS" id="PR00344">
    <property type="entry name" value="BCTRLSENSOR"/>
</dbReference>
<dbReference type="InterPro" id="IPR050351">
    <property type="entry name" value="BphY/WalK/GraS-like"/>
</dbReference>
<comment type="caution">
    <text evidence="13">The sequence shown here is derived from an EMBL/GenBank/DDBJ whole genome shotgun (WGS) entry which is preliminary data.</text>
</comment>
<evidence type="ECO:0000313" key="14">
    <source>
        <dbReference type="Proteomes" id="UP000789845"/>
    </source>
</evidence>
<evidence type="ECO:0000256" key="9">
    <source>
        <dbReference type="ARBA" id="ARBA00023012"/>
    </source>
</evidence>
<accession>A0A9C7GDA0</accession>
<dbReference type="GO" id="GO:0000155">
    <property type="term" value="F:phosphorelay sensor kinase activity"/>
    <property type="evidence" value="ECO:0007669"/>
    <property type="project" value="InterPro"/>
</dbReference>
<evidence type="ECO:0000256" key="3">
    <source>
        <dbReference type="ARBA" id="ARBA00012438"/>
    </source>
</evidence>
<dbReference type="Pfam" id="PF02518">
    <property type="entry name" value="HATPase_c"/>
    <property type="match status" value="1"/>
</dbReference>
<dbReference type="InterPro" id="IPR056374">
    <property type="entry name" value="DesK/YvfT_N"/>
</dbReference>
<evidence type="ECO:0000256" key="11">
    <source>
        <dbReference type="SAM" id="Phobius"/>
    </source>
</evidence>
<feature type="transmembrane region" description="Helical" evidence="11">
    <location>
        <begin position="104"/>
        <end position="121"/>
    </location>
</feature>
<protein>
    <recommendedName>
        <fullName evidence="3">histidine kinase</fullName>
        <ecNumber evidence="3">2.7.13.3</ecNumber>
    </recommendedName>
</protein>
<feature type="transmembrane region" description="Helical" evidence="11">
    <location>
        <begin position="16"/>
        <end position="33"/>
    </location>
</feature>
<sequence>MLSYLLKKIFPPEEGFFPYIYLGNMIIPIYFMLQEPPNKLYPGLLLLIVFVLAYRHAFWSTRITNYLVAAEMVITVMFGYFYNPMYIYIIFVFVFQIARLPLKWMYWLCGFFTVISLYLIYKTVFVHPFYVVLTMIPPLFGGSILPFIMKSSLRYKELNENLTRVAKELERKNEEKTILEESKKRMLADLSHDLKTPMTTIQGYSKALYEGVIEDEEQKKKYMKYIYDKSIRVTTLIDELFMFSKLDSPDFPIQKAESDICEFFRGVIVEYYELFLEKEMELEIDIPNTKMLYLFDQKLLYRAISNILENTIKYNPNKTMVYIRLRKTFNSIKMELGDNGVGIKEEIAETLFDPFVRGDKSRMNDGGSGLGLAITKKILERHGGKLTLDTSPERGKTNFIMELPIEIGN</sequence>
<feature type="coiled-coil region" evidence="10">
    <location>
        <begin position="152"/>
        <end position="189"/>
    </location>
</feature>
<keyword evidence="8" id="KW-0067">ATP-binding</keyword>
<comment type="catalytic activity">
    <reaction evidence="1">
        <text>ATP + protein L-histidine = ADP + protein N-phospho-L-histidine.</text>
        <dbReference type="EC" id="2.7.13.3"/>
    </reaction>
</comment>
<dbReference type="InterPro" id="IPR036890">
    <property type="entry name" value="HATPase_C_sf"/>
</dbReference>
<comment type="subcellular location">
    <subcellularLocation>
        <location evidence="2">Membrane</location>
    </subcellularLocation>
</comment>
<dbReference type="SUPFAM" id="SSF55874">
    <property type="entry name" value="ATPase domain of HSP90 chaperone/DNA topoisomerase II/histidine kinase"/>
    <property type="match status" value="1"/>
</dbReference>
<dbReference type="Proteomes" id="UP000789845">
    <property type="component" value="Unassembled WGS sequence"/>
</dbReference>
<dbReference type="GO" id="GO:0016036">
    <property type="term" value="P:cellular response to phosphate starvation"/>
    <property type="evidence" value="ECO:0007669"/>
    <property type="project" value="TreeGrafter"/>
</dbReference>
<dbReference type="CDD" id="cd00075">
    <property type="entry name" value="HATPase"/>
    <property type="match status" value="1"/>
</dbReference>
<evidence type="ECO:0000256" key="1">
    <source>
        <dbReference type="ARBA" id="ARBA00000085"/>
    </source>
</evidence>